<comment type="caution">
    <text evidence="1">The sequence shown here is derived from an EMBL/GenBank/DDBJ whole genome shotgun (WGS) entry which is preliminary data.</text>
</comment>
<organism evidence="1 4">
    <name type="scientific">Arthrobacter bambusae</name>
    <dbReference type="NCBI Taxonomy" id="1338426"/>
    <lineage>
        <taxon>Bacteria</taxon>
        <taxon>Bacillati</taxon>
        <taxon>Actinomycetota</taxon>
        <taxon>Actinomycetes</taxon>
        <taxon>Micrococcales</taxon>
        <taxon>Micrococcaceae</taxon>
        <taxon>Arthrobacter</taxon>
    </lineage>
</organism>
<accession>A0AAW8DHE7</accession>
<dbReference type="EMBL" id="JAUSTF010000003">
    <property type="protein sequence ID" value="MDQ0180508.1"/>
    <property type="molecule type" value="Genomic_DNA"/>
</dbReference>
<dbReference type="EMBL" id="JAUSRG010000005">
    <property type="protein sequence ID" value="MDP9905376.1"/>
    <property type="molecule type" value="Genomic_DNA"/>
</dbReference>
<evidence type="ECO:0000313" key="2">
    <source>
        <dbReference type="EMBL" id="MDQ0180508.1"/>
    </source>
</evidence>
<protein>
    <submittedName>
        <fullName evidence="1">Uncharacterized protein</fullName>
    </submittedName>
</protein>
<sequence length="30" mass="3633">MNDLHRSVNVNVPVRLAYEQWMRLRSSVVY</sequence>
<reference evidence="1 3" key="1">
    <citation type="submission" date="2023-07" db="EMBL/GenBank/DDBJ databases">
        <title>Sorghum-associated microbial communities from plants grown in Nebraska, USA.</title>
        <authorList>
            <person name="Schachtman D."/>
        </authorList>
    </citation>
    <scope>NUCLEOTIDE SEQUENCE</scope>
    <source>
        <strain evidence="1">DS1006</strain>
        <strain evidence="2 3">DS1016</strain>
    </source>
</reference>
<gene>
    <name evidence="1" type="ORF">J2S90_002342</name>
    <name evidence="2" type="ORF">J2S93_001930</name>
</gene>
<evidence type="ECO:0000313" key="3">
    <source>
        <dbReference type="Proteomes" id="UP001230951"/>
    </source>
</evidence>
<keyword evidence="3" id="KW-1185">Reference proteome</keyword>
<dbReference type="Proteomes" id="UP001230951">
    <property type="component" value="Unassembled WGS sequence"/>
</dbReference>
<dbReference type="Proteomes" id="UP001242995">
    <property type="component" value="Unassembled WGS sequence"/>
</dbReference>
<evidence type="ECO:0000313" key="1">
    <source>
        <dbReference type="EMBL" id="MDP9905376.1"/>
    </source>
</evidence>
<evidence type="ECO:0000313" key="4">
    <source>
        <dbReference type="Proteomes" id="UP001242995"/>
    </source>
</evidence>
<dbReference type="AlphaFoldDB" id="A0AAW8DHE7"/>
<proteinExistence type="predicted"/>
<name>A0AAW8DHE7_9MICC</name>